<evidence type="ECO:0000313" key="1">
    <source>
        <dbReference type="EMBL" id="ERJ93280.1"/>
    </source>
</evidence>
<sequence length="134" mass="15460">ILPKEGVDYSHILPYFPDEDDYKVEISYISDDRAQEIIREFKPNILGIFLKAYVRILQNKILVVDKREGRYFEAQTTVNAETIPTAFFHIADGDKTVLQIEIIAEAVDIFNRYRPQMEAMIQSIRFDDSAGAAQ</sequence>
<comment type="caution">
    <text evidence="1">The sequence shown here is derived from an EMBL/GenBank/DDBJ whole genome shotgun (WGS) entry which is preliminary data.</text>
</comment>
<evidence type="ECO:0000313" key="2">
    <source>
        <dbReference type="Proteomes" id="UP000016649"/>
    </source>
</evidence>
<accession>A0ABN0NZ87</accession>
<name>A0ABN0NZ87_TRELE</name>
<keyword evidence="2" id="KW-1185">Reference proteome</keyword>
<dbReference type="EMBL" id="AWVH01000027">
    <property type="protein sequence ID" value="ERJ93280.1"/>
    <property type="molecule type" value="Genomic_DNA"/>
</dbReference>
<feature type="non-terminal residue" evidence="1">
    <location>
        <position position="1"/>
    </location>
</feature>
<reference evidence="1 2" key="1">
    <citation type="submission" date="2013-08" db="EMBL/GenBank/DDBJ databases">
        <authorList>
            <person name="Weinstock G."/>
            <person name="Sodergren E."/>
            <person name="Wylie T."/>
            <person name="Fulton L."/>
            <person name="Fulton R."/>
            <person name="Fronick C."/>
            <person name="O'Laughlin M."/>
            <person name="Godfrey J."/>
            <person name="Miner T."/>
            <person name="Herter B."/>
            <person name="Appelbaum E."/>
            <person name="Cordes M."/>
            <person name="Lek S."/>
            <person name="Wollam A."/>
            <person name="Pepin K.H."/>
            <person name="Palsikar V.B."/>
            <person name="Mitreva M."/>
            <person name="Wilson R.K."/>
        </authorList>
    </citation>
    <scope>NUCLEOTIDE SEQUENCE [LARGE SCALE GENOMIC DNA]</scope>
    <source>
        <strain evidence="1 2">ATCC 700332</strain>
    </source>
</reference>
<protein>
    <recommendedName>
        <fullName evidence="3">BFN domain-containing protein</fullName>
    </recommendedName>
</protein>
<evidence type="ECO:0008006" key="3">
    <source>
        <dbReference type="Google" id="ProtNLM"/>
    </source>
</evidence>
<dbReference type="RefSeq" id="WP_021687305.1">
    <property type="nucleotide sequence ID" value="NZ_KI260564.1"/>
</dbReference>
<organism evidence="1 2">
    <name type="scientific">Treponema lecithinolyticum ATCC 700332</name>
    <dbReference type="NCBI Taxonomy" id="1321815"/>
    <lineage>
        <taxon>Bacteria</taxon>
        <taxon>Pseudomonadati</taxon>
        <taxon>Spirochaetota</taxon>
        <taxon>Spirochaetia</taxon>
        <taxon>Spirochaetales</taxon>
        <taxon>Treponemataceae</taxon>
        <taxon>Treponema</taxon>
    </lineage>
</organism>
<gene>
    <name evidence="1" type="ORF">HMPREF9193_01094</name>
</gene>
<dbReference type="Proteomes" id="UP000016649">
    <property type="component" value="Unassembled WGS sequence"/>
</dbReference>
<proteinExistence type="predicted"/>